<reference evidence="3" key="1">
    <citation type="journal article" date="2018" name="Antonie Van Leeuwenhoek">
        <title>Proteinivorax hydrogeniformans sp. nov., an anaerobic, haloalkaliphilic bacterium fermenting proteinaceous compounds with high hydrogen production.</title>
        <authorList>
            <person name="Boltyanskaya Y."/>
            <person name="Detkova E."/>
            <person name="Pimenov N."/>
            <person name="Kevbrin V."/>
        </authorList>
    </citation>
    <scope>NUCLEOTIDE SEQUENCE</scope>
    <source>
        <strain evidence="3">Z-710</strain>
    </source>
</reference>
<dbReference type="GO" id="GO:0016787">
    <property type="term" value="F:hydrolase activity"/>
    <property type="evidence" value="ECO:0007669"/>
    <property type="project" value="InterPro"/>
</dbReference>
<proteinExistence type="predicted"/>
<name>A0AAU8HVG8_9FIRM</name>
<protein>
    <submittedName>
        <fullName evidence="3">Metallophosphoesterase</fullName>
    </submittedName>
</protein>
<dbReference type="InterPro" id="IPR004843">
    <property type="entry name" value="Calcineurin-like_PHP"/>
</dbReference>
<accession>A0AAU8HVG8</accession>
<feature type="coiled-coil region" evidence="1">
    <location>
        <begin position="307"/>
        <end position="336"/>
    </location>
</feature>
<evidence type="ECO:0000313" key="3">
    <source>
        <dbReference type="EMBL" id="XCI29391.1"/>
    </source>
</evidence>
<reference evidence="3" key="2">
    <citation type="submission" date="2024-06" db="EMBL/GenBank/DDBJ databases">
        <authorList>
            <person name="Petrova K.O."/>
            <person name="Toshchakov S.V."/>
            <person name="Boltjanskaja Y.V."/>
            <person name="Kevbrin V.V."/>
        </authorList>
    </citation>
    <scope>NUCLEOTIDE SEQUENCE</scope>
    <source>
        <strain evidence="3">Z-710</strain>
    </source>
</reference>
<gene>
    <name evidence="3" type="ORF">PRVXH_000710</name>
</gene>
<dbReference type="PANTHER" id="PTHR30337">
    <property type="entry name" value="COMPONENT OF ATP-DEPENDENT DSDNA EXONUCLEASE"/>
    <property type="match status" value="1"/>
</dbReference>
<evidence type="ECO:0000259" key="2">
    <source>
        <dbReference type="Pfam" id="PF00149"/>
    </source>
</evidence>
<dbReference type="InterPro" id="IPR050535">
    <property type="entry name" value="DNA_Repair-Maintenance_Comp"/>
</dbReference>
<dbReference type="SUPFAM" id="SSF56300">
    <property type="entry name" value="Metallo-dependent phosphatases"/>
    <property type="match status" value="1"/>
</dbReference>
<dbReference type="EMBL" id="CP159485">
    <property type="protein sequence ID" value="XCI29391.1"/>
    <property type="molecule type" value="Genomic_DNA"/>
</dbReference>
<organism evidence="3">
    <name type="scientific">Proteinivorax hydrogeniformans</name>
    <dbReference type="NCBI Taxonomy" id="1826727"/>
    <lineage>
        <taxon>Bacteria</taxon>
        <taxon>Bacillati</taxon>
        <taxon>Bacillota</taxon>
        <taxon>Clostridia</taxon>
        <taxon>Eubacteriales</taxon>
        <taxon>Proteinivoracaceae</taxon>
        <taxon>Proteinivorax</taxon>
    </lineage>
</organism>
<dbReference type="AlphaFoldDB" id="A0AAU8HVG8"/>
<feature type="domain" description="Calcineurin-like phosphoesterase" evidence="2">
    <location>
        <begin position="3"/>
        <end position="203"/>
    </location>
</feature>
<keyword evidence="1" id="KW-0175">Coiled coil</keyword>
<evidence type="ECO:0000256" key="1">
    <source>
        <dbReference type="SAM" id="Coils"/>
    </source>
</evidence>
<dbReference type="Pfam" id="PF00149">
    <property type="entry name" value="Metallophos"/>
    <property type="match status" value="1"/>
</dbReference>
<dbReference type="InterPro" id="IPR029052">
    <property type="entry name" value="Metallo-depent_PP-like"/>
</dbReference>
<dbReference type="RefSeq" id="WP_353893939.1">
    <property type="nucleotide sequence ID" value="NZ_CP159485.1"/>
</dbReference>
<sequence>MALKIFLTGDNHIGLKFNSYPEHVRSSLVKARVDNLQGLVEKANSKGCDLFAVAGDLFDKVKITKRDKEKVAKVLEQFSGTVVVLPGNHDYHDDVVDLWQDFKGYAGENTIVLNTYKPYNLTSNDIDVTLYPAYCSKKHSSNNALKWIKELQNLEPTRWNIGIAHGALEGLSPDIEQKYYNMNEKELDDIGLDLWLLGHTHIPYPLEQKVSNRRIFNSGTSEPDGLDCNHAGNAWIITISESKEISADRVKTGIYRFYDIDYKLESEESLSKLIEDLDMEKPDKKIIRLTLNGRVKRETLDQIQLCLKNLREKFGYLEVRAENLKLQITKEDIEQQYTKGSFPYQVLNQLLETDNDALQLAYELMEGCQNEN</sequence>
<dbReference type="Gene3D" id="3.60.21.10">
    <property type="match status" value="1"/>
</dbReference>